<dbReference type="SUPFAM" id="SSF103473">
    <property type="entry name" value="MFS general substrate transporter"/>
    <property type="match status" value="1"/>
</dbReference>
<feature type="transmembrane region" description="Helical" evidence="8">
    <location>
        <begin position="377"/>
        <end position="397"/>
    </location>
</feature>
<evidence type="ECO:0000313" key="10">
    <source>
        <dbReference type="EMBL" id="XDP46196.1"/>
    </source>
</evidence>
<dbReference type="RefSeq" id="WP_369046555.1">
    <property type="nucleotide sequence ID" value="NZ_CP163302.1"/>
</dbReference>
<dbReference type="InterPro" id="IPR051084">
    <property type="entry name" value="H+-coupled_symporters"/>
</dbReference>
<proteinExistence type="predicted"/>
<evidence type="ECO:0000259" key="9">
    <source>
        <dbReference type="PROSITE" id="PS50850"/>
    </source>
</evidence>
<feature type="transmembrane region" description="Helical" evidence="8">
    <location>
        <begin position="191"/>
        <end position="212"/>
    </location>
</feature>
<feature type="transmembrane region" description="Helical" evidence="8">
    <location>
        <begin position="314"/>
        <end position="332"/>
    </location>
</feature>
<keyword evidence="3" id="KW-1003">Cell membrane</keyword>
<evidence type="ECO:0000256" key="8">
    <source>
        <dbReference type="SAM" id="Phobius"/>
    </source>
</evidence>
<keyword evidence="5" id="KW-0769">Symport</keyword>
<feature type="domain" description="Major facilitator superfamily (MFS) profile" evidence="9">
    <location>
        <begin position="19"/>
        <end position="429"/>
    </location>
</feature>
<feature type="transmembrane region" description="Helical" evidence="8">
    <location>
        <begin position="285"/>
        <end position="302"/>
    </location>
</feature>
<evidence type="ECO:0000256" key="1">
    <source>
        <dbReference type="ARBA" id="ARBA00004651"/>
    </source>
</evidence>
<protein>
    <submittedName>
        <fullName evidence="10">MFS transporter</fullName>
    </submittedName>
</protein>
<dbReference type="AlphaFoldDB" id="A0AB39L5B6"/>
<dbReference type="KEGG" id="spue:AB5L97_04040"/>
<keyword evidence="6 8" id="KW-1133">Transmembrane helix</keyword>
<dbReference type="Pfam" id="PF07690">
    <property type="entry name" value="MFS_1"/>
    <property type="match status" value="1"/>
</dbReference>
<feature type="transmembrane region" description="Helical" evidence="8">
    <location>
        <begin position="249"/>
        <end position="273"/>
    </location>
</feature>
<keyword evidence="7 8" id="KW-0472">Membrane</keyword>
<comment type="subcellular location">
    <subcellularLocation>
        <location evidence="1">Cell membrane</location>
        <topology evidence="1">Multi-pass membrane protein</topology>
    </subcellularLocation>
</comment>
<feature type="transmembrane region" description="Helical" evidence="8">
    <location>
        <begin position="338"/>
        <end position="365"/>
    </location>
</feature>
<reference evidence="10" key="1">
    <citation type="submission" date="2024-07" db="EMBL/GenBank/DDBJ databases">
        <authorList>
            <person name="fu j."/>
        </authorList>
    </citation>
    <scope>NUCLEOTIDE SEQUENCE</scope>
    <source>
        <strain evidence="10">P10A9</strain>
    </source>
</reference>
<sequence>MSTAMTQPRTVSKSAHAQLVRAAAIGNFIEFFDFTLYGFFAVVISKQFFPAIDHTAALLSTFAIYGGAFVMRPVGAIVFGHVGDRIGRKTAMMVSVVLMTVATAAIGLLPTYAVIGVFAPLLLGICRLVQAVSAGGEQTGSYILVMEQSPVHERGRHGIKLLTYIMFGVGGGALVALGVTSLTTPAQLHDWGWRLPFLFVAPLGLVGLYMRLRLQDSEAFRAASQELARLERKPIPLFQAFRTAKKQMAVLFCWASLIALAGYILIGFMTTYMIEFQHFSISESLVVFGVGLMAAIPVVNQIGKWSDRVPRKTFALVMTLALLLWIFPAFILTQYGVFTAIIAIAVFAVILYPMNLVAGFAIIELFPVDIRASASGLPFQIGFAVFGGSAPFIATWLASSYSAIAPAYYVAGFAILILLVALRGLPTARAMETISVSVPEPPERAVVSAAEAPERP</sequence>
<dbReference type="EMBL" id="CP163302">
    <property type="protein sequence ID" value="XDP46196.1"/>
    <property type="molecule type" value="Genomic_DNA"/>
</dbReference>
<dbReference type="InterPro" id="IPR020846">
    <property type="entry name" value="MFS_dom"/>
</dbReference>
<feature type="transmembrane region" description="Helical" evidence="8">
    <location>
        <begin position="20"/>
        <end position="44"/>
    </location>
</feature>
<dbReference type="GO" id="GO:0015293">
    <property type="term" value="F:symporter activity"/>
    <property type="evidence" value="ECO:0007669"/>
    <property type="project" value="UniProtKB-KW"/>
</dbReference>
<dbReference type="PANTHER" id="PTHR43528:SF1">
    <property type="entry name" value="ALPHA-KETOGLUTARATE PERMEASE"/>
    <property type="match status" value="1"/>
</dbReference>
<keyword evidence="2" id="KW-0813">Transport</keyword>
<dbReference type="GO" id="GO:0005886">
    <property type="term" value="C:plasma membrane"/>
    <property type="evidence" value="ECO:0007669"/>
    <property type="project" value="UniProtKB-SubCell"/>
</dbReference>
<name>A0AB39L5B6_9MICC</name>
<dbReference type="InterPro" id="IPR036259">
    <property type="entry name" value="MFS_trans_sf"/>
</dbReference>
<accession>A0AB39L5B6</accession>
<keyword evidence="4 8" id="KW-0812">Transmembrane</keyword>
<evidence type="ECO:0000256" key="6">
    <source>
        <dbReference type="ARBA" id="ARBA00022989"/>
    </source>
</evidence>
<feature type="transmembrane region" description="Helical" evidence="8">
    <location>
        <begin position="56"/>
        <end position="79"/>
    </location>
</feature>
<feature type="transmembrane region" description="Helical" evidence="8">
    <location>
        <begin position="91"/>
        <end position="109"/>
    </location>
</feature>
<evidence type="ECO:0000256" key="5">
    <source>
        <dbReference type="ARBA" id="ARBA00022847"/>
    </source>
</evidence>
<dbReference type="Gene3D" id="1.20.1250.20">
    <property type="entry name" value="MFS general substrate transporter like domains"/>
    <property type="match status" value="2"/>
</dbReference>
<feature type="transmembrane region" description="Helical" evidence="8">
    <location>
        <begin position="161"/>
        <end position="179"/>
    </location>
</feature>
<dbReference type="PROSITE" id="PS50850">
    <property type="entry name" value="MFS"/>
    <property type="match status" value="1"/>
</dbReference>
<evidence type="ECO:0000256" key="3">
    <source>
        <dbReference type="ARBA" id="ARBA00022475"/>
    </source>
</evidence>
<feature type="transmembrane region" description="Helical" evidence="8">
    <location>
        <begin position="403"/>
        <end position="422"/>
    </location>
</feature>
<gene>
    <name evidence="10" type="ORF">AB5L97_04040</name>
</gene>
<dbReference type="InterPro" id="IPR011701">
    <property type="entry name" value="MFS"/>
</dbReference>
<evidence type="ECO:0000256" key="7">
    <source>
        <dbReference type="ARBA" id="ARBA00023136"/>
    </source>
</evidence>
<organism evidence="10">
    <name type="scientific">Sinomonas puerhi</name>
    <dbReference type="NCBI Taxonomy" id="3238584"/>
    <lineage>
        <taxon>Bacteria</taxon>
        <taxon>Bacillati</taxon>
        <taxon>Actinomycetota</taxon>
        <taxon>Actinomycetes</taxon>
        <taxon>Micrococcales</taxon>
        <taxon>Micrococcaceae</taxon>
        <taxon>Sinomonas</taxon>
    </lineage>
</organism>
<evidence type="ECO:0000256" key="2">
    <source>
        <dbReference type="ARBA" id="ARBA00022448"/>
    </source>
</evidence>
<dbReference type="PANTHER" id="PTHR43528">
    <property type="entry name" value="ALPHA-KETOGLUTARATE PERMEASE"/>
    <property type="match status" value="1"/>
</dbReference>
<evidence type="ECO:0000256" key="4">
    <source>
        <dbReference type="ARBA" id="ARBA00022692"/>
    </source>
</evidence>